<comment type="subcellular location">
    <subcellularLocation>
        <location evidence="1">Mitochondrion inner membrane</location>
    </subcellularLocation>
</comment>
<dbReference type="GO" id="GO:0006627">
    <property type="term" value="P:protein processing involved in protein targeting to mitochondrion"/>
    <property type="evidence" value="ECO:0007669"/>
    <property type="project" value="TreeGrafter"/>
</dbReference>
<evidence type="ECO:0000256" key="7">
    <source>
        <dbReference type="PIRSR" id="PIRSR600223-1"/>
    </source>
</evidence>
<gene>
    <name evidence="12" type="ORF">EG327_000936</name>
    <name evidence="11" type="ORF">EG328_005864</name>
</gene>
<dbReference type="Proteomes" id="UP000447873">
    <property type="component" value="Unassembled WGS sequence"/>
</dbReference>
<dbReference type="InterPro" id="IPR052064">
    <property type="entry name" value="Mito_IMP1_subunit"/>
</dbReference>
<dbReference type="PANTHER" id="PTHR12383">
    <property type="entry name" value="PROTEASE FAMILY S26 MITOCHONDRIAL INNER MEMBRANE PROTEASE-RELATED"/>
    <property type="match status" value="1"/>
</dbReference>
<feature type="transmembrane region" description="Helical" evidence="9">
    <location>
        <begin position="108"/>
        <end position="127"/>
    </location>
</feature>
<dbReference type="GO" id="GO:0042720">
    <property type="term" value="C:mitochondrial inner membrane peptidase complex"/>
    <property type="evidence" value="ECO:0007669"/>
    <property type="project" value="TreeGrafter"/>
</dbReference>
<evidence type="ECO:0000313" key="13">
    <source>
        <dbReference type="Proteomes" id="UP000447873"/>
    </source>
</evidence>
<feature type="active site" evidence="7">
    <location>
        <position position="180"/>
    </location>
</feature>
<evidence type="ECO:0000313" key="14">
    <source>
        <dbReference type="Proteomes" id="UP000490939"/>
    </source>
</evidence>
<keyword evidence="5 9" id="KW-0472">Membrane</keyword>
<feature type="domain" description="Peptidase S26" evidence="10">
    <location>
        <begin position="203"/>
        <end position="241"/>
    </location>
</feature>
<comment type="caution">
    <text evidence="11">The sequence shown here is derived from an EMBL/GenBank/DDBJ whole genome shotgun (WGS) entry which is preliminary data.</text>
</comment>
<dbReference type="SUPFAM" id="SSF51306">
    <property type="entry name" value="LexA/Signal peptidase"/>
    <property type="match status" value="1"/>
</dbReference>
<evidence type="ECO:0000256" key="9">
    <source>
        <dbReference type="SAM" id="Phobius"/>
    </source>
</evidence>
<dbReference type="CDD" id="cd06530">
    <property type="entry name" value="S26_SPase_I"/>
    <property type="match status" value="1"/>
</dbReference>
<dbReference type="GO" id="GO:0006465">
    <property type="term" value="P:signal peptide processing"/>
    <property type="evidence" value="ECO:0007669"/>
    <property type="project" value="InterPro"/>
</dbReference>
<keyword evidence="4" id="KW-0496">Mitochondrion</keyword>
<keyword evidence="9" id="KW-1133">Transmembrane helix</keyword>
<dbReference type="PRINTS" id="PR00727">
    <property type="entry name" value="LEADERPTASE"/>
</dbReference>
<keyword evidence="9" id="KW-0812">Transmembrane</keyword>
<organism evidence="11 13">
    <name type="scientific">Venturia inaequalis</name>
    <name type="common">Apple scab fungus</name>
    <dbReference type="NCBI Taxonomy" id="5025"/>
    <lineage>
        <taxon>Eukaryota</taxon>
        <taxon>Fungi</taxon>
        <taxon>Dikarya</taxon>
        <taxon>Ascomycota</taxon>
        <taxon>Pezizomycotina</taxon>
        <taxon>Dothideomycetes</taxon>
        <taxon>Pleosporomycetidae</taxon>
        <taxon>Venturiales</taxon>
        <taxon>Venturiaceae</taxon>
        <taxon>Venturia</taxon>
    </lineage>
</organism>
<feature type="region of interest" description="Disordered" evidence="8">
    <location>
        <begin position="1"/>
        <end position="52"/>
    </location>
</feature>
<accession>A0A8H3VEN4</accession>
<dbReference type="PANTHER" id="PTHR12383:SF16">
    <property type="entry name" value="MITOCHONDRIAL INNER MEMBRANE PROTEASE SUBUNIT 1"/>
    <property type="match status" value="1"/>
</dbReference>
<dbReference type="Gene3D" id="2.10.109.10">
    <property type="entry name" value="Umud Fragment, subunit A"/>
    <property type="match status" value="1"/>
</dbReference>
<dbReference type="EMBL" id="WNWS01000031">
    <property type="protein sequence ID" value="KAE9986361.1"/>
    <property type="molecule type" value="Genomic_DNA"/>
</dbReference>
<proteinExistence type="inferred from homology"/>
<feature type="active site" evidence="7">
    <location>
        <position position="136"/>
    </location>
</feature>
<evidence type="ECO:0000313" key="12">
    <source>
        <dbReference type="EMBL" id="KAE9990789.1"/>
    </source>
</evidence>
<reference evidence="11 13" key="1">
    <citation type="submission" date="2018-12" db="EMBL/GenBank/DDBJ databases">
        <title>Venturia inaequalis Genome Resource.</title>
        <authorList>
            <person name="Lichtner F.J."/>
        </authorList>
    </citation>
    <scope>NUCLEOTIDE SEQUENCE [LARGE SCALE GENOMIC DNA]</scope>
    <source>
        <strain evidence="11 13">120213</strain>
        <strain evidence="12 14">DMI_063113</strain>
    </source>
</reference>
<evidence type="ECO:0000256" key="3">
    <source>
        <dbReference type="ARBA" id="ARBA00022801"/>
    </source>
</evidence>
<dbReference type="GO" id="GO:0004252">
    <property type="term" value="F:serine-type endopeptidase activity"/>
    <property type="evidence" value="ECO:0007669"/>
    <property type="project" value="InterPro"/>
</dbReference>
<name>A0A8H3VEN4_VENIN</name>
<evidence type="ECO:0000256" key="8">
    <source>
        <dbReference type="SAM" id="MobiDB-lite"/>
    </source>
</evidence>
<keyword evidence="2" id="KW-0999">Mitochondrion inner membrane</keyword>
<dbReference type="InterPro" id="IPR000223">
    <property type="entry name" value="Pept_S26A_signal_pept_1"/>
</dbReference>
<dbReference type="AlphaFoldDB" id="A0A8H3VEN4"/>
<keyword evidence="14" id="KW-1185">Reference proteome</keyword>
<feature type="domain" description="Peptidase S26" evidence="10">
    <location>
        <begin position="109"/>
        <end position="192"/>
    </location>
</feature>
<dbReference type="InterPro" id="IPR036286">
    <property type="entry name" value="LexA/Signal_pep-like_sf"/>
</dbReference>
<evidence type="ECO:0000313" key="11">
    <source>
        <dbReference type="EMBL" id="KAE9986361.1"/>
    </source>
</evidence>
<evidence type="ECO:0000256" key="1">
    <source>
        <dbReference type="ARBA" id="ARBA00004273"/>
    </source>
</evidence>
<evidence type="ECO:0000256" key="6">
    <source>
        <dbReference type="ARBA" id="ARBA00038445"/>
    </source>
</evidence>
<dbReference type="InterPro" id="IPR019533">
    <property type="entry name" value="Peptidase_S26"/>
</dbReference>
<keyword evidence="3" id="KW-0378">Hydrolase</keyword>
<dbReference type="Proteomes" id="UP000490939">
    <property type="component" value="Unassembled WGS sequence"/>
</dbReference>
<evidence type="ECO:0000256" key="4">
    <source>
        <dbReference type="ARBA" id="ARBA00023128"/>
    </source>
</evidence>
<sequence>MIRPSLRRFYSTPIKPKANPKPKPFALARPVRKPKPNPAPRKPEPPKESKGYSLKEAARLTFSPLFEKPQQWRRNLGKWKGADKLAEVQDEYQHEWTFKLIFEILRQCVVYSIGIFVFGHLFITHVFDIQGTYGASMLPTLYYEGDWVFVNKLYRRGKGIRVGDLVEAKNPLLADGRVLKRVIGMPGDFVVAHTADTDGMMLQVPQGHCFLAGDNQTQSRDSRLYGPAPLALITGKASYRVMPLWRIGPLENTLKPRDEKEPVGDI</sequence>
<comment type="similarity">
    <text evidence="6">Belongs to the peptidase S26 family. IMP1 subfamily.</text>
</comment>
<feature type="compositionally biased region" description="Basic and acidic residues" evidence="8">
    <location>
        <begin position="41"/>
        <end position="50"/>
    </location>
</feature>
<evidence type="ECO:0000256" key="2">
    <source>
        <dbReference type="ARBA" id="ARBA00022792"/>
    </source>
</evidence>
<evidence type="ECO:0000259" key="10">
    <source>
        <dbReference type="Pfam" id="PF10502"/>
    </source>
</evidence>
<dbReference type="EMBL" id="WNWR01000121">
    <property type="protein sequence ID" value="KAE9990789.1"/>
    <property type="molecule type" value="Genomic_DNA"/>
</dbReference>
<evidence type="ECO:0000256" key="5">
    <source>
        <dbReference type="ARBA" id="ARBA00023136"/>
    </source>
</evidence>
<protein>
    <recommendedName>
        <fullName evidence="10">Peptidase S26 domain-containing protein</fullName>
    </recommendedName>
</protein>
<dbReference type="Pfam" id="PF10502">
    <property type="entry name" value="Peptidase_S26"/>
    <property type="match status" value="2"/>
</dbReference>